<keyword evidence="3" id="KW-1185">Reference proteome</keyword>
<sequence length="80" mass="8843">MQKDVCQSPAAFAGVLLPDFAHHRLVQARDQLLLLAQLAERRGESASHELRIPPDALAETFERIALYLDEVLGAVREAPP</sequence>
<dbReference type="EMBL" id="JASGBI010000001">
    <property type="protein sequence ID" value="MDI9237781.1"/>
    <property type="molecule type" value="Genomic_DNA"/>
</dbReference>
<name>A0ABT6XCI6_9GAMM</name>
<evidence type="ECO:0000259" key="1">
    <source>
        <dbReference type="Pfam" id="PF26642"/>
    </source>
</evidence>
<comment type="caution">
    <text evidence="2">The sequence shown here is derived from an EMBL/GenBank/DDBJ whole genome shotgun (WGS) entry which is preliminary data.</text>
</comment>
<accession>A0ABT6XCI6</accession>
<organism evidence="2 3">
    <name type="scientific">Lysobacter stagni</name>
    <dbReference type="NCBI Taxonomy" id="3045172"/>
    <lineage>
        <taxon>Bacteria</taxon>
        <taxon>Pseudomonadati</taxon>
        <taxon>Pseudomonadota</taxon>
        <taxon>Gammaproteobacteria</taxon>
        <taxon>Lysobacterales</taxon>
        <taxon>Lysobacteraceae</taxon>
        <taxon>Lysobacter</taxon>
    </lineage>
</organism>
<reference evidence="2 3" key="1">
    <citation type="submission" date="2023-05" db="EMBL/GenBank/DDBJ databases">
        <title>Lysobacter sp. strain LF1 Genome sequencing and assembly.</title>
        <authorList>
            <person name="Jung Y."/>
        </authorList>
    </citation>
    <scope>NUCLEOTIDE SEQUENCE [LARGE SCALE GENOMIC DNA]</scope>
    <source>
        <strain evidence="2 3">LF1</strain>
    </source>
</reference>
<dbReference type="InterPro" id="IPR058099">
    <property type="entry name" value="T3SS_XAC0095_dom"/>
</dbReference>
<feature type="domain" description="XAC0095-like" evidence="1">
    <location>
        <begin position="14"/>
        <end position="75"/>
    </location>
</feature>
<gene>
    <name evidence="2" type="ORF">QLQ15_02505</name>
</gene>
<evidence type="ECO:0000313" key="3">
    <source>
        <dbReference type="Proteomes" id="UP001321580"/>
    </source>
</evidence>
<dbReference type="RefSeq" id="WP_283211286.1">
    <property type="nucleotide sequence ID" value="NZ_JASGBI010000001.1"/>
</dbReference>
<protein>
    <recommendedName>
        <fullName evidence="1">XAC0095-like domain-containing protein</fullName>
    </recommendedName>
</protein>
<proteinExistence type="predicted"/>
<evidence type="ECO:0000313" key="2">
    <source>
        <dbReference type="EMBL" id="MDI9237781.1"/>
    </source>
</evidence>
<dbReference type="NCBIfam" id="NF047335">
    <property type="entry name" value="T3SS_XAC0095"/>
    <property type="match status" value="1"/>
</dbReference>
<dbReference type="Pfam" id="PF26642">
    <property type="entry name" value="XAC0095_dom"/>
    <property type="match status" value="1"/>
</dbReference>
<dbReference type="Proteomes" id="UP001321580">
    <property type="component" value="Unassembled WGS sequence"/>
</dbReference>